<proteinExistence type="predicted"/>
<dbReference type="EMBL" id="KN817578">
    <property type="protein sequence ID" value="KJA19395.1"/>
    <property type="molecule type" value="Genomic_DNA"/>
</dbReference>
<sequence>MSALPANSPIQRLDFDILWCIVKINADSMFEDNRALETTLASSRVCHDWRNFMLNTTSIWAHLVDLDHLLWRTVKGRNELMRRSGTAMLWVKIHDTYNFNFHSCCAPHILDVVRENWERIQKLEVVPHWKHAEEWWPLLSIPAPYLESFAINFKQEYVMFNVVLESLFGGCAPMLRELRFSSGYKSIFTPRPWMRQLHSLDLTVELRVAETLAVLMFAKNLVNLRLDRTVAGRSEPTLPLISLPKLVHLELNPLSTLELGAVASLLQHLLIPPACSLSISARRIQREGMGTHNTFRLIIQSISTSAQHHFTYHVHRQIDLTITSGLFIFTTATCSEEPTFRFSMEMASEQMFPDYVLRILLHAFSLSRFSEVTSFRITIRGTTYPAPEFTTFIACLPSVNVLTTDEQSLSHLLALSALRRLYSNPHIEFPALKILELSYLPSRMKRSKGHSTTDHISKFVMARIAQGHAISVIDFTCDTMDVLPKVAFLGKADGLKVRWRQRGIAEIREYVCGIGEPQTLASV</sequence>
<evidence type="ECO:0008006" key="3">
    <source>
        <dbReference type="Google" id="ProtNLM"/>
    </source>
</evidence>
<name>A0A0D2PH16_HYPSF</name>
<evidence type="ECO:0000313" key="1">
    <source>
        <dbReference type="EMBL" id="KJA19395.1"/>
    </source>
</evidence>
<accession>A0A0D2PH16</accession>
<reference evidence="2" key="1">
    <citation type="submission" date="2014-04" db="EMBL/GenBank/DDBJ databases">
        <title>Evolutionary Origins and Diversification of the Mycorrhizal Mutualists.</title>
        <authorList>
            <consortium name="DOE Joint Genome Institute"/>
            <consortium name="Mycorrhizal Genomics Consortium"/>
            <person name="Kohler A."/>
            <person name="Kuo A."/>
            <person name="Nagy L.G."/>
            <person name="Floudas D."/>
            <person name="Copeland A."/>
            <person name="Barry K.W."/>
            <person name="Cichocki N."/>
            <person name="Veneault-Fourrey C."/>
            <person name="LaButti K."/>
            <person name="Lindquist E.A."/>
            <person name="Lipzen A."/>
            <person name="Lundell T."/>
            <person name="Morin E."/>
            <person name="Murat C."/>
            <person name="Riley R."/>
            <person name="Ohm R."/>
            <person name="Sun H."/>
            <person name="Tunlid A."/>
            <person name="Henrissat B."/>
            <person name="Grigoriev I.V."/>
            <person name="Hibbett D.S."/>
            <person name="Martin F."/>
        </authorList>
    </citation>
    <scope>NUCLEOTIDE SEQUENCE [LARGE SCALE GENOMIC DNA]</scope>
    <source>
        <strain evidence="2">FD-334 SS-4</strain>
    </source>
</reference>
<evidence type="ECO:0000313" key="2">
    <source>
        <dbReference type="Proteomes" id="UP000054270"/>
    </source>
</evidence>
<dbReference type="OrthoDB" id="3130276at2759"/>
<protein>
    <recommendedName>
        <fullName evidence="3">F-box domain-containing protein</fullName>
    </recommendedName>
</protein>
<dbReference type="Proteomes" id="UP000054270">
    <property type="component" value="Unassembled WGS sequence"/>
</dbReference>
<organism evidence="1 2">
    <name type="scientific">Hypholoma sublateritium (strain FD-334 SS-4)</name>
    <dbReference type="NCBI Taxonomy" id="945553"/>
    <lineage>
        <taxon>Eukaryota</taxon>
        <taxon>Fungi</taxon>
        <taxon>Dikarya</taxon>
        <taxon>Basidiomycota</taxon>
        <taxon>Agaricomycotina</taxon>
        <taxon>Agaricomycetes</taxon>
        <taxon>Agaricomycetidae</taxon>
        <taxon>Agaricales</taxon>
        <taxon>Agaricineae</taxon>
        <taxon>Strophariaceae</taxon>
        <taxon>Hypholoma</taxon>
    </lineage>
</organism>
<dbReference type="AlphaFoldDB" id="A0A0D2PH16"/>
<keyword evidence="2" id="KW-1185">Reference proteome</keyword>
<gene>
    <name evidence="1" type="ORF">HYPSUDRAFT_204612</name>
</gene>